<dbReference type="EC" id="1.7.1.17" evidence="6"/>
<dbReference type="InterPro" id="IPR029039">
    <property type="entry name" value="Flavoprotein-like_sf"/>
</dbReference>
<dbReference type="RefSeq" id="WP_165565933.1">
    <property type="nucleotide sequence ID" value="NZ_CP045857.1"/>
</dbReference>
<dbReference type="GO" id="GO:0016655">
    <property type="term" value="F:oxidoreductase activity, acting on NAD(P)H, quinone or similar compound as acceptor"/>
    <property type="evidence" value="ECO:0007669"/>
    <property type="project" value="InterPro"/>
</dbReference>
<protein>
    <recommendedName>
        <fullName evidence="6">FMN dependent NADH:quinone oxidoreductase</fullName>
        <ecNumber evidence="6">1.6.5.-</ecNumber>
    </recommendedName>
    <alternativeName>
        <fullName evidence="6">Azo-dye reductase</fullName>
    </alternativeName>
    <alternativeName>
        <fullName evidence="6">FMN-dependent NADH-azo compound oxidoreductase</fullName>
    </alternativeName>
    <alternativeName>
        <fullName evidence="6">FMN-dependent NADH-azoreductase</fullName>
        <ecNumber evidence="6">1.7.1.17</ecNumber>
    </alternativeName>
</protein>
<evidence type="ECO:0000256" key="6">
    <source>
        <dbReference type="HAMAP-Rule" id="MF_01216"/>
    </source>
</evidence>
<sequence length="218" mass="24884">MKTLLRIDASARRTDNDKSSYNSISKSLAQLFCDHWQAQNNLSKFIYRDLGDQAPPAITQDWIAAVFTPEELQSTEQQRLLALSDCLIDELQRADIILISTPMYNYGMPAALKAWFDQVIRINRTFSFDLKRGDFPLRPIFSGKKLVLVYSCGEFGFGDEGIRAGMNHLGPHIKTLSHYLGVEQFYEVRSEFQEFADERHRVSIEAASASLRELAQKI</sequence>
<dbReference type="InterPro" id="IPR050104">
    <property type="entry name" value="FMN-dep_NADH:Q_OxRdtase_AzoR1"/>
</dbReference>
<comment type="catalytic activity">
    <reaction evidence="5">
        <text>N,N-dimethyl-1,4-phenylenediamine + anthranilate + 2 NAD(+) = 2-(4-dimethylaminophenyl)diazenylbenzoate + 2 NADH + 2 H(+)</text>
        <dbReference type="Rhea" id="RHEA:55872"/>
        <dbReference type="ChEBI" id="CHEBI:15378"/>
        <dbReference type="ChEBI" id="CHEBI:15783"/>
        <dbReference type="ChEBI" id="CHEBI:16567"/>
        <dbReference type="ChEBI" id="CHEBI:57540"/>
        <dbReference type="ChEBI" id="CHEBI:57945"/>
        <dbReference type="ChEBI" id="CHEBI:71579"/>
        <dbReference type="EC" id="1.7.1.17"/>
    </reaction>
    <physiologicalReaction direction="right-to-left" evidence="5">
        <dbReference type="Rhea" id="RHEA:55874"/>
    </physiologicalReaction>
</comment>
<dbReference type="InterPro" id="IPR023048">
    <property type="entry name" value="NADH:quinone_OxRdtase_FMN_depd"/>
</dbReference>
<comment type="similarity">
    <text evidence="6">Belongs to the azoreductase type 1 family.</text>
</comment>
<dbReference type="EC" id="1.6.5.-" evidence="6"/>
<keyword evidence="2 6" id="KW-0288">FMN</keyword>
<keyword evidence="4 6" id="KW-0520">NAD</keyword>
<comment type="caution">
    <text evidence="6">Lacks conserved residue(s) required for the propagation of feature annotation.</text>
</comment>
<dbReference type="AlphaFoldDB" id="A0A6G7LY33"/>
<dbReference type="PANTHER" id="PTHR43741">
    <property type="entry name" value="FMN-DEPENDENT NADH-AZOREDUCTASE 1"/>
    <property type="match status" value="1"/>
</dbReference>
<evidence type="ECO:0000259" key="7">
    <source>
        <dbReference type="Pfam" id="PF02525"/>
    </source>
</evidence>
<dbReference type="Pfam" id="PF02525">
    <property type="entry name" value="Flavodoxin_2"/>
    <property type="match status" value="1"/>
</dbReference>
<name>A0A6G7LY33_9GAMM</name>
<dbReference type="GO" id="GO:0009055">
    <property type="term" value="F:electron transfer activity"/>
    <property type="evidence" value="ECO:0007669"/>
    <property type="project" value="UniProtKB-UniRule"/>
</dbReference>
<dbReference type="GO" id="GO:0016652">
    <property type="term" value="F:oxidoreductase activity, acting on NAD(P)H as acceptor"/>
    <property type="evidence" value="ECO:0007669"/>
    <property type="project" value="UniProtKB-UniRule"/>
</dbReference>
<evidence type="ECO:0000313" key="8">
    <source>
        <dbReference type="EMBL" id="QIJ06555.1"/>
    </source>
</evidence>
<proteinExistence type="inferred from homology"/>
<dbReference type="EMBL" id="CP045857">
    <property type="protein sequence ID" value="QIJ06555.1"/>
    <property type="molecule type" value="Genomic_DNA"/>
</dbReference>
<organism evidence="8 9">
    <name type="scientific">Shewanella chilikensis</name>
    <dbReference type="NCBI Taxonomy" id="558541"/>
    <lineage>
        <taxon>Bacteria</taxon>
        <taxon>Pseudomonadati</taxon>
        <taxon>Pseudomonadota</taxon>
        <taxon>Gammaproteobacteria</taxon>
        <taxon>Alteromonadales</taxon>
        <taxon>Shewanellaceae</taxon>
        <taxon>Shewanella</taxon>
    </lineage>
</organism>
<comment type="catalytic activity">
    <reaction evidence="6">
        <text>2 a quinone + NADH + H(+) = 2 a 1,4-benzosemiquinone + NAD(+)</text>
        <dbReference type="Rhea" id="RHEA:65952"/>
        <dbReference type="ChEBI" id="CHEBI:15378"/>
        <dbReference type="ChEBI" id="CHEBI:57540"/>
        <dbReference type="ChEBI" id="CHEBI:57945"/>
        <dbReference type="ChEBI" id="CHEBI:132124"/>
        <dbReference type="ChEBI" id="CHEBI:134225"/>
    </reaction>
</comment>
<dbReference type="SUPFAM" id="SSF52218">
    <property type="entry name" value="Flavoproteins"/>
    <property type="match status" value="1"/>
</dbReference>
<comment type="cofactor">
    <cofactor evidence="6">
        <name>FMN</name>
        <dbReference type="ChEBI" id="CHEBI:58210"/>
    </cofactor>
    <text evidence="6">Binds 1 FMN per subunit.</text>
</comment>
<accession>A0A6G7LY33</accession>
<dbReference type="GeneID" id="99802170"/>
<evidence type="ECO:0000313" key="9">
    <source>
        <dbReference type="Proteomes" id="UP000502117"/>
    </source>
</evidence>
<dbReference type="Proteomes" id="UP000502117">
    <property type="component" value="Chromosome"/>
</dbReference>
<evidence type="ECO:0000256" key="5">
    <source>
        <dbReference type="ARBA" id="ARBA00048542"/>
    </source>
</evidence>
<gene>
    <name evidence="6" type="primary">azoR</name>
    <name evidence="8" type="ORF">GII14_21885</name>
</gene>
<dbReference type="InterPro" id="IPR003680">
    <property type="entry name" value="Flavodoxin_fold"/>
</dbReference>
<comment type="function">
    <text evidence="6">Quinone reductase that provides resistance to thiol-specific stress caused by electrophilic quinones.</text>
</comment>
<keyword evidence="3 6" id="KW-0560">Oxidoreductase</keyword>
<evidence type="ECO:0000256" key="2">
    <source>
        <dbReference type="ARBA" id="ARBA00022643"/>
    </source>
</evidence>
<dbReference type="Gene3D" id="3.40.50.360">
    <property type="match status" value="1"/>
</dbReference>
<dbReference type="GO" id="GO:0010181">
    <property type="term" value="F:FMN binding"/>
    <property type="evidence" value="ECO:0007669"/>
    <property type="project" value="UniProtKB-UniRule"/>
</dbReference>
<evidence type="ECO:0000256" key="4">
    <source>
        <dbReference type="ARBA" id="ARBA00023027"/>
    </source>
</evidence>
<dbReference type="HAMAP" id="MF_01216">
    <property type="entry name" value="Azoreductase_type1"/>
    <property type="match status" value="1"/>
</dbReference>
<evidence type="ECO:0000256" key="3">
    <source>
        <dbReference type="ARBA" id="ARBA00023002"/>
    </source>
</evidence>
<feature type="binding site" evidence="6">
    <location>
        <begin position="23"/>
        <end position="25"/>
    </location>
    <ligand>
        <name>FMN</name>
        <dbReference type="ChEBI" id="CHEBI:58210"/>
    </ligand>
</feature>
<comment type="function">
    <text evidence="6">Also exhibits azoreductase activity. Catalyzes the reductive cleavage of the azo bond in aromatic azo compounds to the corresponding amines.</text>
</comment>
<evidence type="ECO:0000256" key="1">
    <source>
        <dbReference type="ARBA" id="ARBA00022630"/>
    </source>
</evidence>
<dbReference type="KEGG" id="schk:GII14_21885"/>
<dbReference type="PANTHER" id="PTHR43741:SF2">
    <property type="entry name" value="FMN-DEPENDENT NADH:QUINONE OXIDOREDUCTASE"/>
    <property type="match status" value="1"/>
</dbReference>
<keyword evidence="1 6" id="KW-0285">Flavoprotein</keyword>
<reference evidence="8 9" key="1">
    <citation type="submission" date="2019-11" db="EMBL/GenBank/DDBJ databases">
        <title>Complete Genome Sequence of Shewanella chilikensis Strain DC57, Isolated from Corroded Seal Rings at a floating production facility in Australia.</title>
        <authorList>
            <person name="Salgar-Chaparro S.J."/>
            <person name="Castillo-Villamizar G.A."/>
            <person name="Poehlein A."/>
            <person name="Daniel R."/>
            <person name="Machuca L."/>
        </authorList>
    </citation>
    <scope>NUCLEOTIDE SEQUENCE [LARGE SCALE GENOMIC DNA]</scope>
    <source>
        <strain evidence="8 9">DC57</strain>
    </source>
</reference>
<comment type="subunit">
    <text evidence="6">Homodimer.</text>
</comment>
<feature type="domain" description="Flavodoxin-like fold" evidence="7">
    <location>
        <begin position="22"/>
        <end position="210"/>
    </location>
</feature>
<feature type="binding site" evidence="6">
    <location>
        <position position="10"/>
    </location>
    <ligand>
        <name>FMN</name>
        <dbReference type="ChEBI" id="CHEBI:58210"/>
    </ligand>
</feature>